<comment type="caution">
    <text evidence="2">The sequence shown here is derived from an EMBL/GenBank/DDBJ whole genome shotgun (WGS) entry which is preliminary data.</text>
</comment>
<organism evidence="2 3">
    <name type="scientific">Kaistia nematophila</name>
    <dbReference type="NCBI Taxonomy" id="2994654"/>
    <lineage>
        <taxon>Bacteria</taxon>
        <taxon>Pseudomonadati</taxon>
        <taxon>Pseudomonadota</taxon>
        <taxon>Alphaproteobacteria</taxon>
        <taxon>Hyphomicrobiales</taxon>
        <taxon>Kaistiaceae</taxon>
        <taxon>Kaistia</taxon>
    </lineage>
</organism>
<keyword evidence="3" id="KW-1185">Reference proteome</keyword>
<proteinExistence type="predicted"/>
<dbReference type="Proteomes" id="UP001144805">
    <property type="component" value="Unassembled WGS sequence"/>
</dbReference>
<reference evidence="2" key="1">
    <citation type="submission" date="2022-11" db="EMBL/GenBank/DDBJ databases">
        <title>Biodiversity and phylogenetic relationships of bacteria.</title>
        <authorList>
            <person name="Machado R.A.R."/>
            <person name="Bhat A."/>
            <person name="Loulou A."/>
            <person name="Kallel S."/>
        </authorList>
    </citation>
    <scope>NUCLEOTIDE SEQUENCE</scope>
    <source>
        <strain evidence="2">K-TC2</strain>
    </source>
</reference>
<dbReference type="SUPFAM" id="SSF55729">
    <property type="entry name" value="Acyl-CoA N-acyltransferases (Nat)"/>
    <property type="match status" value="1"/>
</dbReference>
<dbReference type="PROSITE" id="PS51186">
    <property type="entry name" value="GNAT"/>
    <property type="match status" value="1"/>
</dbReference>
<dbReference type="InterPro" id="IPR016181">
    <property type="entry name" value="Acyl_CoA_acyltransferase"/>
</dbReference>
<dbReference type="InterPro" id="IPR000182">
    <property type="entry name" value="GNAT_dom"/>
</dbReference>
<protein>
    <submittedName>
        <fullName evidence="2">N-acetyltransferase</fullName>
    </submittedName>
</protein>
<evidence type="ECO:0000259" key="1">
    <source>
        <dbReference type="PROSITE" id="PS51186"/>
    </source>
</evidence>
<dbReference type="CDD" id="cd04301">
    <property type="entry name" value="NAT_SF"/>
    <property type="match status" value="1"/>
</dbReference>
<dbReference type="AlphaFoldDB" id="A0A9X3EFJ9"/>
<dbReference type="Gene3D" id="3.40.630.30">
    <property type="match status" value="1"/>
</dbReference>
<dbReference type="RefSeq" id="WP_266341265.1">
    <property type="nucleotide sequence ID" value="NZ_JAPKNK010000017.1"/>
</dbReference>
<sequence length="190" mass="20305">MIQIDVEAPGEAGARELLLDRTMGPDRHLKSSERLRENRLPASGLALVARDGDEIVGTVRLWNVSAGGRDALLLGPLAIAPERQGEGIGGKLMRAALNRAAMFGHGAVILVGDLDYYARFGFATAATQSLMMPGPVERKRFLALELQPGALDGASGMLVATGDWSVPPLAARDFPLVARPRRLDLLDTSR</sequence>
<evidence type="ECO:0000313" key="2">
    <source>
        <dbReference type="EMBL" id="MCX5572305.1"/>
    </source>
</evidence>
<dbReference type="GO" id="GO:0016747">
    <property type="term" value="F:acyltransferase activity, transferring groups other than amino-acyl groups"/>
    <property type="evidence" value="ECO:0007669"/>
    <property type="project" value="InterPro"/>
</dbReference>
<gene>
    <name evidence="2" type="ORF">OSH07_24090</name>
</gene>
<accession>A0A9X3EFJ9</accession>
<feature type="domain" description="N-acetyltransferase" evidence="1">
    <location>
        <begin position="2"/>
        <end position="147"/>
    </location>
</feature>
<evidence type="ECO:0000313" key="3">
    <source>
        <dbReference type="Proteomes" id="UP001144805"/>
    </source>
</evidence>
<dbReference type="EMBL" id="JAPKNK010000017">
    <property type="protein sequence ID" value="MCX5572305.1"/>
    <property type="molecule type" value="Genomic_DNA"/>
</dbReference>
<dbReference type="Pfam" id="PF13508">
    <property type="entry name" value="Acetyltransf_7"/>
    <property type="match status" value="1"/>
</dbReference>
<name>A0A9X3EFJ9_9HYPH</name>